<keyword evidence="3" id="KW-1185">Reference proteome</keyword>
<protein>
    <recommendedName>
        <fullName evidence="1">Putative regulatory protein D3H55_05450</fullName>
    </recommendedName>
</protein>
<evidence type="ECO:0000313" key="3">
    <source>
        <dbReference type="Proteomes" id="UP000265801"/>
    </source>
</evidence>
<organism evidence="2 3">
    <name type="scientific">Bacillus salacetis</name>
    <dbReference type="NCBI Taxonomy" id="2315464"/>
    <lineage>
        <taxon>Bacteria</taxon>
        <taxon>Bacillati</taxon>
        <taxon>Bacillota</taxon>
        <taxon>Bacilli</taxon>
        <taxon>Bacillales</taxon>
        <taxon>Bacillaceae</taxon>
        <taxon>Bacillus</taxon>
    </lineage>
</organism>
<dbReference type="InterPro" id="IPR007169">
    <property type="entry name" value="RemA-like"/>
</dbReference>
<gene>
    <name evidence="2" type="ORF">D3H55_05450</name>
</gene>
<dbReference type="NCBIfam" id="NF046064">
    <property type="entry name" value="MtxBflmRegRemA"/>
    <property type="match status" value="1"/>
</dbReference>
<dbReference type="RefSeq" id="WP_119545910.1">
    <property type="nucleotide sequence ID" value="NZ_CP185377.1"/>
</dbReference>
<dbReference type="Pfam" id="PF04025">
    <property type="entry name" value="RemA-like"/>
    <property type="match status" value="1"/>
</dbReference>
<dbReference type="PANTHER" id="PTHR38449">
    <property type="entry name" value="REGULATORY PROTEIN TM_1690-RELATED"/>
    <property type="match status" value="1"/>
</dbReference>
<dbReference type="Proteomes" id="UP000265801">
    <property type="component" value="Unassembled WGS sequence"/>
</dbReference>
<evidence type="ECO:0000256" key="1">
    <source>
        <dbReference type="HAMAP-Rule" id="MF_01503"/>
    </source>
</evidence>
<sequence>MSIKLINIGFGNIVSANRIISIVSPESAPIKRLIQDARDRGTLVDATYGRRTRAVIITDSDHVILSAVQPETVAARLTDKDEIAEEGQGK</sequence>
<name>A0A3A1R4J1_9BACI</name>
<comment type="caution">
    <text evidence="2">The sequence shown here is derived from an EMBL/GenBank/DDBJ whole genome shotgun (WGS) entry which is preliminary data.</text>
</comment>
<dbReference type="HAMAP" id="MF_01503">
    <property type="entry name" value="RemA"/>
    <property type="match status" value="1"/>
</dbReference>
<proteinExistence type="inferred from homology"/>
<dbReference type="NCBIfam" id="NF003315">
    <property type="entry name" value="PRK04323.1"/>
    <property type="match status" value="1"/>
</dbReference>
<dbReference type="AlphaFoldDB" id="A0A3A1R4J1"/>
<reference evidence="2 3" key="1">
    <citation type="submission" date="2018-09" db="EMBL/GenBank/DDBJ databases">
        <title>Bacillus saliacetes sp. nov., isolated from Thai shrimp paste (Ka-pi).</title>
        <authorList>
            <person name="Daroonpunt R."/>
            <person name="Tanasupawat S."/>
            <person name="Yiamsombut S."/>
        </authorList>
    </citation>
    <scope>NUCLEOTIDE SEQUENCE [LARGE SCALE GENOMIC DNA]</scope>
    <source>
        <strain evidence="2 3">SKP7-4</strain>
    </source>
</reference>
<evidence type="ECO:0000313" key="2">
    <source>
        <dbReference type="EMBL" id="RIW36355.1"/>
    </source>
</evidence>
<dbReference type="PANTHER" id="PTHR38449:SF1">
    <property type="entry name" value="REGULATORY PROTEIN SSL2874-RELATED"/>
    <property type="match status" value="1"/>
</dbReference>
<dbReference type="OrthoDB" id="5432174at2"/>
<comment type="similarity">
    <text evidence="1">Belongs to the RemA family.</text>
</comment>
<dbReference type="EMBL" id="QXIR01000005">
    <property type="protein sequence ID" value="RIW36355.1"/>
    <property type="molecule type" value="Genomic_DNA"/>
</dbReference>
<accession>A0A3A1R4J1</accession>